<dbReference type="InterPro" id="IPR011010">
    <property type="entry name" value="DNA_brk_join_enz"/>
</dbReference>
<gene>
    <name evidence="3" type="ORF">B1B_18346</name>
</gene>
<reference evidence="3" key="1">
    <citation type="submission" date="2013-08" db="EMBL/GenBank/DDBJ databases">
        <authorList>
            <person name="Mendez C."/>
            <person name="Richter M."/>
            <person name="Ferrer M."/>
            <person name="Sanchez J."/>
        </authorList>
    </citation>
    <scope>NUCLEOTIDE SEQUENCE</scope>
</reference>
<feature type="non-terminal residue" evidence="3">
    <location>
        <position position="81"/>
    </location>
</feature>
<dbReference type="GO" id="GO:0015074">
    <property type="term" value="P:DNA integration"/>
    <property type="evidence" value="ECO:0007669"/>
    <property type="project" value="InterPro"/>
</dbReference>
<keyword evidence="1" id="KW-0233">DNA recombination</keyword>
<proteinExistence type="predicted"/>
<sequence>MPHTAPRVLTPSEAQAVLAALEDASLHRLASLAIHTGLRKGELLGLRWQDVDLHRQELHVTQSLQRIEGEYRLVEVKSSSS</sequence>
<dbReference type="PROSITE" id="PS51898">
    <property type="entry name" value="TYR_RECOMBINASE"/>
    <property type="match status" value="1"/>
</dbReference>
<dbReference type="InterPro" id="IPR013762">
    <property type="entry name" value="Integrase-like_cat_sf"/>
</dbReference>
<dbReference type="InterPro" id="IPR002104">
    <property type="entry name" value="Integrase_catalytic"/>
</dbReference>
<feature type="domain" description="Tyr recombinase" evidence="2">
    <location>
        <begin position="4"/>
        <end position="81"/>
    </location>
</feature>
<organism evidence="3">
    <name type="scientific">mine drainage metagenome</name>
    <dbReference type="NCBI Taxonomy" id="410659"/>
    <lineage>
        <taxon>unclassified sequences</taxon>
        <taxon>metagenomes</taxon>
        <taxon>ecological metagenomes</taxon>
    </lineage>
</organism>
<protein>
    <submittedName>
        <fullName evidence="3">Integrase family protein</fullName>
    </submittedName>
</protein>
<dbReference type="SUPFAM" id="SSF56349">
    <property type="entry name" value="DNA breaking-rejoining enzymes"/>
    <property type="match status" value="1"/>
</dbReference>
<comment type="caution">
    <text evidence="3">The sequence shown here is derived from an EMBL/GenBank/DDBJ whole genome shotgun (WGS) entry which is preliminary data.</text>
</comment>
<dbReference type="Pfam" id="PF00589">
    <property type="entry name" value="Phage_integrase"/>
    <property type="match status" value="1"/>
</dbReference>
<dbReference type="EMBL" id="AUZY01012287">
    <property type="protein sequence ID" value="EQD30560.1"/>
    <property type="molecule type" value="Genomic_DNA"/>
</dbReference>
<reference evidence="3" key="2">
    <citation type="journal article" date="2014" name="ISME J.">
        <title>Microbial stratification in low pH oxic and suboxic macroscopic growths along an acid mine drainage.</title>
        <authorList>
            <person name="Mendez-Garcia C."/>
            <person name="Mesa V."/>
            <person name="Sprenger R.R."/>
            <person name="Richter M."/>
            <person name="Diez M.S."/>
            <person name="Solano J."/>
            <person name="Bargiela R."/>
            <person name="Golyshina O.V."/>
            <person name="Manteca A."/>
            <person name="Ramos J.L."/>
            <person name="Gallego J.R."/>
            <person name="Llorente I."/>
            <person name="Martins Dos Santos V.A."/>
            <person name="Jensen O.N."/>
            <person name="Pelaez A.I."/>
            <person name="Sanchez J."/>
            <person name="Ferrer M."/>
        </authorList>
    </citation>
    <scope>NUCLEOTIDE SEQUENCE</scope>
</reference>
<dbReference type="Gene3D" id="1.10.443.10">
    <property type="entry name" value="Intergrase catalytic core"/>
    <property type="match status" value="1"/>
</dbReference>
<evidence type="ECO:0000313" key="3">
    <source>
        <dbReference type="EMBL" id="EQD30560.1"/>
    </source>
</evidence>
<accession>T0ZL79</accession>
<dbReference type="GO" id="GO:0003677">
    <property type="term" value="F:DNA binding"/>
    <property type="evidence" value="ECO:0007669"/>
    <property type="project" value="InterPro"/>
</dbReference>
<dbReference type="AlphaFoldDB" id="T0ZL79"/>
<evidence type="ECO:0000259" key="2">
    <source>
        <dbReference type="PROSITE" id="PS51898"/>
    </source>
</evidence>
<name>T0ZL79_9ZZZZ</name>
<evidence type="ECO:0000256" key="1">
    <source>
        <dbReference type="ARBA" id="ARBA00023172"/>
    </source>
</evidence>
<dbReference type="GO" id="GO:0006310">
    <property type="term" value="P:DNA recombination"/>
    <property type="evidence" value="ECO:0007669"/>
    <property type="project" value="UniProtKB-KW"/>
</dbReference>